<reference evidence="7 8" key="1">
    <citation type="submission" date="2018-01" db="EMBL/GenBank/DDBJ databases">
        <title>Whole genome analyses suggest that Burkholderia sensu lato contains two further novel genera in the rhizoxinica-symbiotica group Mycetohabitans gen. nov., and Trinickia gen. nov.: implications for the evolution of diazotrophy and nodulation in the Burkholderiaceae.</title>
        <authorList>
            <person name="Estrada-de los Santos P."/>
            <person name="Palmer M."/>
            <person name="Chavez-Ramirez B."/>
            <person name="Beukes C."/>
            <person name="Steenkamp E.T."/>
            <person name="Hirsch A.M."/>
            <person name="Manyaka P."/>
            <person name="Maluk M."/>
            <person name="Lafos M."/>
            <person name="Crook M."/>
            <person name="Gross E."/>
            <person name="Simon M.F."/>
            <person name="Bueno dos Reis Junior F."/>
            <person name="Poole P.S."/>
            <person name="Venter S.N."/>
            <person name="James E.K."/>
        </authorList>
    </citation>
    <scope>NUCLEOTIDE SEQUENCE [LARGE SCALE GENOMIC DNA]</scope>
    <source>
        <strain evidence="7 8">GIMN1.004</strain>
    </source>
</reference>
<name>A0A2N7VVF8_9BURK</name>
<dbReference type="PANTHER" id="PTHR43133:SF25">
    <property type="entry name" value="RNA POLYMERASE SIGMA FACTOR RFAY-RELATED"/>
    <property type="match status" value="1"/>
</dbReference>
<dbReference type="Gene3D" id="1.10.10.10">
    <property type="entry name" value="Winged helix-like DNA-binding domain superfamily/Winged helix DNA-binding domain"/>
    <property type="match status" value="1"/>
</dbReference>
<organism evidence="7 8">
    <name type="scientific">Trinickia dabaoshanensis</name>
    <dbReference type="NCBI Taxonomy" id="564714"/>
    <lineage>
        <taxon>Bacteria</taxon>
        <taxon>Pseudomonadati</taxon>
        <taxon>Pseudomonadota</taxon>
        <taxon>Betaproteobacteria</taxon>
        <taxon>Burkholderiales</taxon>
        <taxon>Burkholderiaceae</taxon>
        <taxon>Trinickia</taxon>
    </lineage>
</organism>
<accession>A0A2N7VVF8</accession>
<dbReference type="Pfam" id="PF08281">
    <property type="entry name" value="Sigma70_r4_2"/>
    <property type="match status" value="1"/>
</dbReference>
<dbReference type="Gene3D" id="1.10.1740.10">
    <property type="match status" value="1"/>
</dbReference>
<dbReference type="InterPro" id="IPR053866">
    <property type="entry name" value="PhyR_sigma2"/>
</dbReference>
<comment type="similarity">
    <text evidence="1">Belongs to the sigma-70 factor family. ECF subfamily.</text>
</comment>
<dbReference type="NCBIfam" id="TIGR02937">
    <property type="entry name" value="sigma70-ECF"/>
    <property type="match status" value="1"/>
</dbReference>
<dbReference type="Pfam" id="PF22029">
    <property type="entry name" value="PhyR_sigma2"/>
    <property type="match status" value="1"/>
</dbReference>
<dbReference type="AlphaFoldDB" id="A0A2N7VVF8"/>
<keyword evidence="4" id="KW-0804">Transcription</keyword>
<dbReference type="InterPro" id="IPR014284">
    <property type="entry name" value="RNA_pol_sigma-70_dom"/>
</dbReference>
<evidence type="ECO:0000313" key="7">
    <source>
        <dbReference type="EMBL" id="PMS21132.1"/>
    </source>
</evidence>
<dbReference type="GO" id="GO:0016987">
    <property type="term" value="F:sigma factor activity"/>
    <property type="evidence" value="ECO:0007669"/>
    <property type="project" value="UniProtKB-KW"/>
</dbReference>
<dbReference type="PANTHER" id="PTHR43133">
    <property type="entry name" value="RNA POLYMERASE ECF-TYPE SIGMA FACTO"/>
    <property type="match status" value="1"/>
</dbReference>
<evidence type="ECO:0000313" key="8">
    <source>
        <dbReference type="Proteomes" id="UP000235616"/>
    </source>
</evidence>
<protein>
    <submittedName>
        <fullName evidence="7">RNA polymerase subunit sigma-24</fullName>
    </submittedName>
</protein>
<feature type="domain" description="RNA polymerase sigma factor 70 region 4 type 2" evidence="5">
    <location>
        <begin position="104"/>
        <end position="155"/>
    </location>
</feature>
<dbReference type="CDD" id="cd06171">
    <property type="entry name" value="Sigma70_r4"/>
    <property type="match status" value="1"/>
</dbReference>
<evidence type="ECO:0000256" key="4">
    <source>
        <dbReference type="ARBA" id="ARBA00023163"/>
    </source>
</evidence>
<dbReference type="InterPro" id="IPR039425">
    <property type="entry name" value="RNA_pol_sigma-70-like"/>
</dbReference>
<dbReference type="InterPro" id="IPR013249">
    <property type="entry name" value="RNA_pol_sigma70_r4_t2"/>
</dbReference>
<evidence type="ECO:0000256" key="2">
    <source>
        <dbReference type="ARBA" id="ARBA00023015"/>
    </source>
</evidence>
<evidence type="ECO:0000259" key="6">
    <source>
        <dbReference type="Pfam" id="PF22029"/>
    </source>
</evidence>
<dbReference type="InterPro" id="IPR013325">
    <property type="entry name" value="RNA_pol_sigma_r2"/>
</dbReference>
<evidence type="ECO:0000259" key="5">
    <source>
        <dbReference type="Pfam" id="PF08281"/>
    </source>
</evidence>
<keyword evidence="3" id="KW-0731">Sigma factor</keyword>
<sequence>MDIRNDLAAHVPRLRRYARALLHNRELADDLVQDTLERALARAALFTPGTDLRAWLFTIMHNLFANQARRAHVRGVHVSVDDEYLDEREFAVAASQTRSLEVRDLDAALQRLPDEQRAVVLLVGLEEMSYAEVALTLGVPIGTVMSRLSRGREKLRVLMTGARPIEKLRVVK</sequence>
<dbReference type="SUPFAM" id="SSF88946">
    <property type="entry name" value="Sigma2 domain of RNA polymerase sigma factors"/>
    <property type="match status" value="1"/>
</dbReference>
<comment type="caution">
    <text evidence="7">The sequence shown here is derived from an EMBL/GenBank/DDBJ whole genome shotgun (WGS) entry which is preliminary data.</text>
</comment>
<dbReference type="OrthoDB" id="9797134at2"/>
<evidence type="ECO:0000256" key="3">
    <source>
        <dbReference type="ARBA" id="ARBA00023082"/>
    </source>
</evidence>
<dbReference type="GO" id="GO:0003677">
    <property type="term" value="F:DNA binding"/>
    <property type="evidence" value="ECO:0007669"/>
    <property type="project" value="InterPro"/>
</dbReference>
<keyword evidence="8" id="KW-1185">Reference proteome</keyword>
<dbReference type="InterPro" id="IPR013324">
    <property type="entry name" value="RNA_pol_sigma_r3/r4-like"/>
</dbReference>
<feature type="domain" description="PhyR sigma2" evidence="6">
    <location>
        <begin position="7"/>
        <end position="61"/>
    </location>
</feature>
<dbReference type="GO" id="GO:0006352">
    <property type="term" value="P:DNA-templated transcription initiation"/>
    <property type="evidence" value="ECO:0007669"/>
    <property type="project" value="InterPro"/>
</dbReference>
<dbReference type="InterPro" id="IPR036388">
    <property type="entry name" value="WH-like_DNA-bd_sf"/>
</dbReference>
<gene>
    <name evidence="7" type="ORF">C0Z18_08025</name>
</gene>
<dbReference type="EMBL" id="PNYA01000006">
    <property type="protein sequence ID" value="PMS21132.1"/>
    <property type="molecule type" value="Genomic_DNA"/>
</dbReference>
<dbReference type="Proteomes" id="UP000235616">
    <property type="component" value="Unassembled WGS sequence"/>
</dbReference>
<dbReference type="RefSeq" id="WP_102644874.1">
    <property type="nucleotide sequence ID" value="NZ_PNYA01000006.1"/>
</dbReference>
<proteinExistence type="inferred from homology"/>
<dbReference type="SUPFAM" id="SSF88659">
    <property type="entry name" value="Sigma3 and sigma4 domains of RNA polymerase sigma factors"/>
    <property type="match status" value="1"/>
</dbReference>
<evidence type="ECO:0000256" key="1">
    <source>
        <dbReference type="ARBA" id="ARBA00010641"/>
    </source>
</evidence>
<keyword evidence="2" id="KW-0805">Transcription regulation</keyword>